<keyword evidence="2" id="KW-1185">Reference proteome</keyword>
<gene>
    <name evidence="1" type="ORF">ACHAWO_004131</name>
</gene>
<proteinExistence type="predicted"/>
<protein>
    <submittedName>
        <fullName evidence="1">Uncharacterized protein</fullName>
    </submittedName>
</protein>
<name>A0ABD3NAG7_9STRA</name>
<dbReference type="Gene3D" id="3.40.50.150">
    <property type="entry name" value="Vaccinia Virus protein VP39"/>
    <property type="match status" value="1"/>
</dbReference>
<evidence type="ECO:0000313" key="1">
    <source>
        <dbReference type="EMBL" id="KAL3772992.1"/>
    </source>
</evidence>
<dbReference type="PANTHER" id="PTHR34009">
    <property type="entry name" value="PROTEIN STAR"/>
    <property type="match status" value="1"/>
</dbReference>
<dbReference type="Proteomes" id="UP001530400">
    <property type="component" value="Unassembled WGS sequence"/>
</dbReference>
<reference evidence="1 2" key="1">
    <citation type="submission" date="2024-10" db="EMBL/GenBank/DDBJ databases">
        <title>Updated reference genomes for cyclostephanoid diatoms.</title>
        <authorList>
            <person name="Roberts W.R."/>
            <person name="Alverson A.J."/>
        </authorList>
    </citation>
    <scope>NUCLEOTIDE SEQUENCE [LARGE SCALE GENOMIC DNA]</scope>
    <source>
        <strain evidence="1 2">AJA010-31</strain>
    </source>
</reference>
<accession>A0ABD3NAG7</accession>
<dbReference type="PANTHER" id="PTHR34009:SF3">
    <property type="entry name" value="METHYLTRANSFERASE FKBM DOMAIN-CONTAINING PROTEIN"/>
    <property type="match status" value="1"/>
</dbReference>
<dbReference type="InterPro" id="IPR029063">
    <property type="entry name" value="SAM-dependent_MTases_sf"/>
</dbReference>
<dbReference type="AlphaFoldDB" id="A0ABD3NAG7"/>
<dbReference type="EMBL" id="JALLPJ020001252">
    <property type="protein sequence ID" value="KAL3772992.1"/>
    <property type="molecule type" value="Genomic_DNA"/>
</dbReference>
<sequence length="180" mass="19938">MSTRTLANRLPVMALAVLGILLLTHYHLSMISSLGGSFSSNEASHLLHTISPPALFTPKTQAHRCRGVDESASEFHSQSGEDKYLIENFFKNVCGGSYIEMGDLDGQKYSNSFYFNKARDWKGLLVEANPMNYARLIENRQNELVTPVHAAVCDKEQDVHWISAGAMGGIVEFAPEGFKK</sequence>
<dbReference type="InterPro" id="IPR053202">
    <property type="entry name" value="EGF_Rcpt_Signaling_Reg"/>
</dbReference>
<organism evidence="1 2">
    <name type="scientific">Cyclotella atomus</name>
    <dbReference type="NCBI Taxonomy" id="382360"/>
    <lineage>
        <taxon>Eukaryota</taxon>
        <taxon>Sar</taxon>
        <taxon>Stramenopiles</taxon>
        <taxon>Ochrophyta</taxon>
        <taxon>Bacillariophyta</taxon>
        <taxon>Coscinodiscophyceae</taxon>
        <taxon>Thalassiosirophycidae</taxon>
        <taxon>Stephanodiscales</taxon>
        <taxon>Stephanodiscaceae</taxon>
        <taxon>Cyclotella</taxon>
    </lineage>
</organism>
<comment type="caution">
    <text evidence="1">The sequence shown here is derived from an EMBL/GenBank/DDBJ whole genome shotgun (WGS) entry which is preliminary data.</text>
</comment>
<evidence type="ECO:0000313" key="2">
    <source>
        <dbReference type="Proteomes" id="UP001530400"/>
    </source>
</evidence>